<feature type="region of interest" description="Disordered" evidence="1">
    <location>
        <begin position="1"/>
        <end position="148"/>
    </location>
</feature>
<gene>
    <name evidence="3" type="ORF">GCM10010319_59750</name>
</gene>
<evidence type="ECO:0000313" key="3">
    <source>
        <dbReference type="EMBL" id="GAA0373433.1"/>
    </source>
</evidence>
<dbReference type="Gene3D" id="2.40.10.480">
    <property type="match status" value="1"/>
</dbReference>
<dbReference type="SUPFAM" id="SSF50998">
    <property type="entry name" value="Quinoprotein alcohol dehydrogenase-like"/>
    <property type="match status" value="1"/>
</dbReference>
<dbReference type="PANTHER" id="PTHR34512:SF30">
    <property type="entry name" value="OUTER MEMBRANE PROTEIN ASSEMBLY FACTOR BAMB"/>
    <property type="match status" value="1"/>
</dbReference>
<feature type="compositionally biased region" description="Pro residues" evidence="1">
    <location>
        <begin position="60"/>
        <end position="89"/>
    </location>
</feature>
<sequence length="607" mass="62366">MVQPPPPPPMPPNQPSEGGFGAPQDPAANAPQSPQQPTAPAAEPPAPAGPSVPLTKPAAAPAPPPAPPAQPPAAPPTPAVPPVAPPAWGGPPVAGQQVPGGPTPYPPNPYAQQPGAQQQPNPYGAFPPPPGGHFGAPGAQPSGGPDKKRTAIIIGSALAVLVAAAGGVWALTGDDKGSSKPSAHGSTAPGKNGKGNGGEGTAGPRDGGENDPNDARQDGEAKVVIDQKGPDVDQASAAIPGFWVMGDYAVKTVQDKVVAYATADGKEKWSIPLPKRVCAAPRDTTDDGKVVVAYDGDKKDECGNYAMLDLKAGKKVWDKPIPKSGGFAESFIGMDMAISGNAMGAAWFGGSGMIRVSDGETIANPDIQAGCGIDGYAGGKALLRSWTCVDDKTSHIEKVDPATGKAVWTWDGRKGLQTKKIYSTEPAVVSVSDDNKTGGIIALKDGKERSVIDLGGQAYAPTCGLSIVNHDLGGCQGVAATDDTLYLPTQGNYSSGNEVHAFDLNTGKRKWAAKNTAKRELMPLKADGDKVIAYQKASYDKAGSVVSVGSDGDPKVLLQIPATMTSAENYFFSARYVYEGDRFYIASTRLSSSKSEDGNRMLLAFGK</sequence>
<dbReference type="Proteomes" id="UP001500063">
    <property type="component" value="Unassembled WGS sequence"/>
</dbReference>
<dbReference type="InterPro" id="IPR015943">
    <property type="entry name" value="WD40/YVTN_repeat-like_dom_sf"/>
</dbReference>
<evidence type="ECO:0000256" key="1">
    <source>
        <dbReference type="SAM" id="MobiDB-lite"/>
    </source>
</evidence>
<accession>A0ABN0XUV0</accession>
<evidence type="ECO:0000259" key="2">
    <source>
        <dbReference type="Pfam" id="PF13360"/>
    </source>
</evidence>
<organism evidence="3 4">
    <name type="scientific">Streptomyces blastmyceticus</name>
    <dbReference type="NCBI Taxonomy" id="68180"/>
    <lineage>
        <taxon>Bacteria</taxon>
        <taxon>Bacillati</taxon>
        <taxon>Actinomycetota</taxon>
        <taxon>Actinomycetes</taxon>
        <taxon>Kitasatosporales</taxon>
        <taxon>Streptomycetaceae</taxon>
        <taxon>Streptomyces</taxon>
    </lineage>
</organism>
<feature type="compositionally biased region" description="Low complexity" evidence="1">
    <location>
        <begin position="22"/>
        <end position="41"/>
    </location>
</feature>
<evidence type="ECO:0000313" key="4">
    <source>
        <dbReference type="Proteomes" id="UP001500063"/>
    </source>
</evidence>
<reference evidence="3 4" key="1">
    <citation type="journal article" date="2019" name="Int. J. Syst. Evol. Microbiol.">
        <title>The Global Catalogue of Microorganisms (GCM) 10K type strain sequencing project: providing services to taxonomists for standard genome sequencing and annotation.</title>
        <authorList>
            <consortium name="The Broad Institute Genomics Platform"/>
            <consortium name="The Broad Institute Genome Sequencing Center for Infectious Disease"/>
            <person name="Wu L."/>
            <person name="Ma J."/>
        </authorList>
    </citation>
    <scope>NUCLEOTIDE SEQUENCE [LARGE SCALE GENOMIC DNA]</scope>
    <source>
        <strain evidence="3 4">JCM 4565</strain>
    </source>
</reference>
<dbReference type="PANTHER" id="PTHR34512">
    <property type="entry name" value="CELL SURFACE PROTEIN"/>
    <property type="match status" value="1"/>
</dbReference>
<proteinExistence type="predicted"/>
<feature type="domain" description="Pyrrolo-quinoline quinone repeat" evidence="2">
    <location>
        <begin position="394"/>
        <end position="553"/>
    </location>
</feature>
<keyword evidence="4" id="KW-1185">Reference proteome</keyword>
<dbReference type="Gene3D" id="2.130.10.10">
    <property type="entry name" value="YVTN repeat-like/Quinoprotein amine dehydrogenase"/>
    <property type="match status" value="1"/>
</dbReference>
<protein>
    <submittedName>
        <fullName evidence="3">PQQ-binding-like beta-propeller repeat protein</fullName>
    </submittedName>
</protein>
<comment type="caution">
    <text evidence="3">The sequence shown here is derived from an EMBL/GenBank/DDBJ whole genome shotgun (WGS) entry which is preliminary data.</text>
</comment>
<feature type="compositionally biased region" description="Low complexity" evidence="1">
    <location>
        <begin position="110"/>
        <end position="124"/>
    </location>
</feature>
<feature type="compositionally biased region" description="Gly residues" evidence="1">
    <location>
        <begin position="192"/>
        <end position="201"/>
    </location>
</feature>
<feature type="compositionally biased region" description="Pro residues" evidence="1">
    <location>
        <begin position="1"/>
        <end position="14"/>
    </location>
</feature>
<dbReference type="InterPro" id="IPR011047">
    <property type="entry name" value="Quinoprotein_ADH-like_sf"/>
</dbReference>
<dbReference type="InterPro" id="IPR002372">
    <property type="entry name" value="PQQ_rpt_dom"/>
</dbReference>
<dbReference type="EMBL" id="BAAABW010000029">
    <property type="protein sequence ID" value="GAA0373433.1"/>
    <property type="molecule type" value="Genomic_DNA"/>
</dbReference>
<feature type="domain" description="Pyrrolo-quinoline quinone repeat" evidence="2">
    <location>
        <begin position="236"/>
        <end position="318"/>
    </location>
</feature>
<name>A0ABN0XUV0_9ACTN</name>
<feature type="compositionally biased region" description="Low complexity" evidence="1">
    <location>
        <begin position="90"/>
        <end position="100"/>
    </location>
</feature>
<dbReference type="Pfam" id="PF13360">
    <property type="entry name" value="PQQ_2"/>
    <property type="match status" value="2"/>
</dbReference>
<feature type="region of interest" description="Disordered" evidence="1">
    <location>
        <begin position="174"/>
        <end position="216"/>
    </location>
</feature>